<keyword evidence="8 9" id="KW-0411">Iron-sulfur</keyword>
<evidence type="ECO:0000256" key="1">
    <source>
        <dbReference type="ARBA" id="ARBA00022485"/>
    </source>
</evidence>
<comment type="caution">
    <text evidence="9">Lacks conserved residue(s) required for the propagation of feature annotation.</text>
</comment>
<comment type="caution">
    <text evidence="11">The sequence shown here is derived from an EMBL/GenBank/DDBJ whole genome shotgun (WGS) entry which is preliminary data.</text>
</comment>
<dbReference type="SUPFAM" id="SSF54862">
    <property type="entry name" value="4Fe-4S ferredoxins"/>
    <property type="match status" value="1"/>
</dbReference>
<proteinExistence type="inferred from homology"/>
<sequence>MADPSDSELRRLSESIKSWGKSLGFQQVGICDVDLTRHEDHLRRWLDKQMNGEMRYMSEHGMKRARPAELVPGTLRVISVRMDYLPPDASFARDLNNPATGYISRYALGRDYHKLMRQRLKQLGEKIRQATAELSYRPFVDSAPVLEHALAEKAGIGWTGKHSLTLSKEAGSWFFLGELFIDLPLPVDEPIEEGCGSCTACLTICPTNAIVEPYIVDARRCISYLTIELKGAIPEEFRPLLGNRIYGCDDCQLICPWNRYASITAEGDFHPRQQLKGRQLLELFNWDEQTFLKQTEGSAIRRIGHERWLRNIAVALGNAPYSEAVVQALEAKKAQVSDMVLEHIDWALSQQAEKAVTGPDRLTSRLIRSIEKGLPRDA</sequence>
<dbReference type="GO" id="GO:0031419">
    <property type="term" value="F:cobalamin binding"/>
    <property type="evidence" value="ECO:0007669"/>
    <property type="project" value="UniProtKB-KW"/>
</dbReference>
<dbReference type="GO" id="GO:0052693">
    <property type="term" value="F:epoxyqueuosine reductase activity"/>
    <property type="evidence" value="ECO:0007669"/>
    <property type="project" value="UniProtKB-UniRule"/>
</dbReference>
<keyword evidence="9" id="KW-0846">Cobalamin</keyword>
<dbReference type="RefSeq" id="WP_206571839.1">
    <property type="nucleotide sequence ID" value="NZ_JAFKCV010000001.1"/>
</dbReference>
<keyword evidence="1 9" id="KW-0004">4Fe-4S</keyword>
<feature type="binding site" evidence="9">
    <location>
        <position position="255"/>
    </location>
    <ligand>
        <name>[4Fe-4S] cluster</name>
        <dbReference type="ChEBI" id="CHEBI:49883"/>
        <label>1</label>
    </ligand>
</feature>
<dbReference type="Pfam" id="PF13484">
    <property type="entry name" value="Fer4_16"/>
    <property type="match status" value="1"/>
</dbReference>
<dbReference type="AlphaFoldDB" id="A0A939DJJ7"/>
<reference evidence="11" key="1">
    <citation type="submission" date="2021-03" db="EMBL/GenBank/DDBJ databases">
        <title>novel species isolated from a fishpond in China.</title>
        <authorList>
            <person name="Lu H."/>
            <person name="Cai Z."/>
        </authorList>
    </citation>
    <scope>NUCLEOTIDE SEQUENCE</scope>
    <source>
        <strain evidence="11">JCM 30855</strain>
    </source>
</reference>
<evidence type="ECO:0000256" key="4">
    <source>
        <dbReference type="ARBA" id="ARBA00022723"/>
    </source>
</evidence>
<evidence type="ECO:0000256" key="3">
    <source>
        <dbReference type="ARBA" id="ARBA00022694"/>
    </source>
</evidence>
<dbReference type="EC" id="1.17.99.6" evidence="9"/>
<dbReference type="Pfam" id="PF08331">
    <property type="entry name" value="QueG_DUF1730"/>
    <property type="match status" value="1"/>
</dbReference>
<dbReference type="InterPro" id="IPR017896">
    <property type="entry name" value="4Fe4S_Fe-S-bd"/>
</dbReference>
<dbReference type="InterPro" id="IPR013542">
    <property type="entry name" value="QueG_DUF1730"/>
</dbReference>
<feature type="binding site" evidence="9">
    <location>
        <position position="205"/>
    </location>
    <ligand>
        <name>[4Fe-4S] cluster</name>
        <dbReference type="ChEBI" id="CHEBI:49883"/>
        <label>2</label>
    </ligand>
</feature>
<feature type="active site" description="Proton donor" evidence="9">
    <location>
        <position position="141"/>
    </location>
</feature>
<dbReference type="PANTHER" id="PTHR30002">
    <property type="entry name" value="EPOXYQUEUOSINE REDUCTASE"/>
    <property type="match status" value="1"/>
</dbReference>
<dbReference type="GO" id="GO:0008616">
    <property type="term" value="P:tRNA queuosine(34) biosynthetic process"/>
    <property type="evidence" value="ECO:0007669"/>
    <property type="project" value="UniProtKB-UniRule"/>
</dbReference>
<keyword evidence="2 9" id="KW-0963">Cytoplasm</keyword>
<feature type="binding site" evidence="9">
    <location>
        <position position="198"/>
    </location>
    <ligand>
        <name>[4Fe-4S] cluster</name>
        <dbReference type="ChEBI" id="CHEBI:49883"/>
        <label>1</label>
    </ligand>
</feature>
<dbReference type="EMBL" id="JAFKCV010000001">
    <property type="protein sequence ID" value="MBN7823715.1"/>
    <property type="molecule type" value="Genomic_DNA"/>
</dbReference>
<dbReference type="GO" id="GO:0046872">
    <property type="term" value="F:metal ion binding"/>
    <property type="evidence" value="ECO:0007669"/>
    <property type="project" value="UniProtKB-KW"/>
</dbReference>
<keyword evidence="3 9" id="KW-0819">tRNA processing</keyword>
<dbReference type="HAMAP" id="MF_00916">
    <property type="entry name" value="QueG"/>
    <property type="match status" value="1"/>
</dbReference>
<comment type="pathway">
    <text evidence="9">tRNA modification; tRNA-queuosine biosynthesis.</text>
</comment>
<keyword evidence="6 9" id="KW-0560">Oxidoreductase</keyword>
<evidence type="ECO:0000256" key="6">
    <source>
        <dbReference type="ARBA" id="ARBA00023002"/>
    </source>
</evidence>
<keyword evidence="12" id="KW-1185">Reference proteome</keyword>
<evidence type="ECO:0000256" key="5">
    <source>
        <dbReference type="ARBA" id="ARBA00022785"/>
    </source>
</evidence>
<organism evidence="11 12">
    <name type="scientific">Bowmanella dokdonensis</name>
    <dbReference type="NCBI Taxonomy" id="751969"/>
    <lineage>
        <taxon>Bacteria</taxon>
        <taxon>Pseudomonadati</taxon>
        <taxon>Pseudomonadota</taxon>
        <taxon>Gammaproteobacteria</taxon>
        <taxon>Alteromonadales</taxon>
        <taxon>Alteromonadaceae</taxon>
        <taxon>Bowmanella</taxon>
    </lineage>
</organism>
<comment type="function">
    <text evidence="9">Catalyzes the conversion of epoxyqueuosine (oQ) to queuosine (Q), which is a hypermodified base found in the wobble positions of tRNA(Asp), tRNA(Asn), tRNA(His) and tRNA(Tyr).</text>
</comment>
<feature type="binding site" evidence="9">
    <location>
        <position position="248"/>
    </location>
    <ligand>
        <name>[4Fe-4S] cluster</name>
        <dbReference type="ChEBI" id="CHEBI:49883"/>
        <label>2</label>
    </ligand>
</feature>
<feature type="binding site" evidence="9">
    <location>
        <position position="221"/>
    </location>
    <ligand>
        <name>[4Fe-4S] cluster</name>
        <dbReference type="ChEBI" id="CHEBI:49883"/>
        <label>2</label>
    </ligand>
</feature>
<comment type="subunit">
    <text evidence="9">Monomer.</text>
</comment>
<evidence type="ECO:0000256" key="7">
    <source>
        <dbReference type="ARBA" id="ARBA00023004"/>
    </source>
</evidence>
<protein>
    <recommendedName>
        <fullName evidence="9">Epoxyqueuosine reductase</fullName>
        <ecNumber evidence="9">1.17.99.6</ecNumber>
    </recommendedName>
    <alternativeName>
        <fullName evidence="9">Queuosine biosynthesis protein QueG</fullName>
    </alternativeName>
</protein>
<feature type="binding site" evidence="9">
    <location>
        <position position="251"/>
    </location>
    <ligand>
        <name>[4Fe-4S] cluster</name>
        <dbReference type="ChEBI" id="CHEBI:49883"/>
        <label>2</label>
    </ligand>
</feature>
<feature type="binding site" evidence="9">
    <location>
        <position position="159"/>
    </location>
    <ligand>
        <name>cob(II)alamin</name>
        <dbReference type="ChEBI" id="CHEBI:16304"/>
    </ligand>
</feature>
<comment type="subcellular location">
    <subcellularLocation>
        <location evidence="9">Cytoplasm</location>
    </subcellularLocation>
</comment>
<dbReference type="PROSITE" id="PS51379">
    <property type="entry name" value="4FE4S_FER_2"/>
    <property type="match status" value="1"/>
</dbReference>
<dbReference type="FunFam" id="3.30.70.20:FF:000017">
    <property type="entry name" value="Epoxyqueuosine reductase"/>
    <property type="match status" value="1"/>
</dbReference>
<comment type="cofactor">
    <cofactor evidence="9">
        <name>[4Fe-4S] cluster</name>
        <dbReference type="ChEBI" id="CHEBI:49883"/>
    </cofactor>
    <text evidence="9">Binds 2 [4Fe-4S] clusters per monomer.</text>
</comment>
<keyword evidence="4 9" id="KW-0479">Metal-binding</keyword>
<keyword evidence="7 9" id="KW-0408">Iron</keyword>
<comment type="catalytic activity">
    <reaction evidence="9">
        <text>epoxyqueuosine(34) in tRNA + AH2 = queuosine(34) in tRNA + A + H2O</text>
        <dbReference type="Rhea" id="RHEA:32159"/>
        <dbReference type="Rhea" id="RHEA-COMP:18571"/>
        <dbReference type="Rhea" id="RHEA-COMP:18582"/>
        <dbReference type="ChEBI" id="CHEBI:13193"/>
        <dbReference type="ChEBI" id="CHEBI:15377"/>
        <dbReference type="ChEBI" id="CHEBI:17499"/>
        <dbReference type="ChEBI" id="CHEBI:194431"/>
        <dbReference type="ChEBI" id="CHEBI:194443"/>
        <dbReference type="EC" id="1.17.99.6"/>
    </reaction>
</comment>
<gene>
    <name evidence="9 11" type="primary">queG</name>
    <name evidence="11" type="ORF">J0A66_00625</name>
</gene>
<feature type="binding site" evidence="9">
    <location>
        <position position="141"/>
    </location>
    <ligand>
        <name>cob(II)alamin</name>
        <dbReference type="ChEBI" id="CHEBI:16304"/>
    </ligand>
</feature>
<dbReference type="InterPro" id="IPR004453">
    <property type="entry name" value="QueG"/>
</dbReference>
<dbReference type="Proteomes" id="UP000664654">
    <property type="component" value="Unassembled WGS sequence"/>
</dbReference>
<dbReference type="GO" id="GO:0005737">
    <property type="term" value="C:cytoplasm"/>
    <property type="evidence" value="ECO:0007669"/>
    <property type="project" value="UniProtKB-SubCell"/>
</dbReference>
<keyword evidence="9" id="KW-0170">Cobalt</keyword>
<evidence type="ECO:0000313" key="11">
    <source>
        <dbReference type="EMBL" id="MBN7823715.1"/>
    </source>
</evidence>
<feature type="binding site" evidence="9">
    <location>
        <position position="176"/>
    </location>
    <ligand>
        <name>cob(II)alamin</name>
        <dbReference type="ChEBI" id="CHEBI:16304"/>
    </ligand>
</feature>
<evidence type="ECO:0000256" key="8">
    <source>
        <dbReference type="ARBA" id="ARBA00023014"/>
    </source>
</evidence>
<name>A0A939DJJ7_9ALTE</name>
<evidence type="ECO:0000313" key="12">
    <source>
        <dbReference type="Proteomes" id="UP000664654"/>
    </source>
</evidence>
<feature type="binding site" evidence="9">
    <location>
        <position position="201"/>
    </location>
    <ligand>
        <name>[4Fe-4S] cluster</name>
        <dbReference type="ChEBI" id="CHEBI:49883"/>
        <label>1</label>
    </ligand>
</feature>
<dbReference type="GO" id="GO:0051539">
    <property type="term" value="F:4 iron, 4 sulfur cluster binding"/>
    <property type="evidence" value="ECO:0007669"/>
    <property type="project" value="UniProtKB-KW"/>
</dbReference>
<feature type="binding site" evidence="9">
    <location>
        <position position="230"/>
    </location>
    <ligand>
        <name>tRNA</name>
        <dbReference type="ChEBI" id="CHEBI:17843"/>
    </ligand>
</feature>
<feature type="domain" description="4Fe-4S ferredoxin-type" evidence="10">
    <location>
        <begin position="183"/>
        <end position="215"/>
    </location>
</feature>
<keyword evidence="5 9" id="KW-0671">Queuosine biosynthesis</keyword>
<comment type="similarity">
    <text evidence="9">Belongs to the QueG family.</text>
</comment>
<feature type="binding site" evidence="9">
    <location>
        <position position="64"/>
    </location>
    <ligand>
        <name>cob(II)alamin</name>
        <dbReference type="ChEBI" id="CHEBI:16304"/>
    </ligand>
</feature>
<comment type="cofactor">
    <cofactor evidence="9">
        <name>cob(II)alamin</name>
        <dbReference type="ChEBI" id="CHEBI:16304"/>
    </cofactor>
</comment>
<dbReference type="NCBIfam" id="TIGR00276">
    <property type="entry name" value="tRNA epoxyqueuosine(34) reductase QueG"/>
    <property type="match status" value="1"/>
</dbReference>
<feature type="binding site" evidence="9">
    <location>
        <begin position="248"/>
        <end position="249"/>
    </location>
    <ligand>
        <name>cob(II)alamin</name>
        <dbReference type="ChEBI" id="CHEBI:16304"/>
    </ligand>
</feature>
<dbReference type="Gene3D" id="3.30.70.20">
    <property type="match status" value="1"/>
</dbReference>
<evidence type="ECO:0000259" key="10">
    <source>
        <dbReference type="PROSITE" id="PS51379"/>
    </source>
</evidence>
<accession>A0A939DJJ7</accession>
<evidence type="ECO:0000256" key="2">
    <source>
        <dbReference type="ARBA" id="ARBA00022490"/>
    </source>
</evidence>
<dbReference type="PANTHER" id="PTHR30002:SF4">
    <property type="entry name" value="EPOXYQUEUOSINE REDUCTASE"/>
    <property type="match status" value="1"/>
</dbReference>
<evidence type="ECO:0000256" key="9">
    <source>
        <dbReference type="HAMAP-Rule" id="MF_00916"/>
    </source>
</evidence>
<dbReference type="InterPro" id="IPR017900">
    <property type="entry name" value="4Fe4S_Fe_S_CS"/>
</dbReference>
<feature type="binding site" evidence="9">
    <location>
        <position position="195"/>
    </location>
    <ligand>
        <name>[4Fe-4S] cluster</name>
        <dbReference type="ChEBI" id="CHEBI:49883"/>
        <label>1</label>
    </ligand>
</feature>
<dbReference type="PROSITE" id="PS00198">
    <property type="entry name" value="4FE4S_FER_1"/>
    <property type="match status" value="1"/>
</dbReference>
<feature type="binding site" evidence="9">
    <location>
        <position position="223"/>
    </location>
    <ligand>
        <name>cob(II)alamin</name>
        <dbReference type="ChEBI" id="CHEBI:16304"/>
    </ligand>
</feature>